<protein>
    <submittedName>
        <fullName evidence="1">Uncharacterized protein</fullName>
    </submittedName>
</protein>
<organism evidence="1 2">
    <name type="scientific">Ramazzottius varieornatus</name>
    <name type="common">Water bear</name>
    <name type="synonym">Tardigrade</name>
    <dbReference type="NCBI Taxonomy" id="947166"/>
    <lineage>
        <taxon>Eukaryota</taxon>
        <taxon>Metazoa</taxon>
        <taxon>Ecdysozoa</taxon>
        <taxon>Tardigrada</taxon>
        <taxon>Eutardigrada</taxon>
        <taxon>Parachela</taxon>
        <taxon>Hypsibioidea</taxon>
        <taxon>Ramazzottiidae</taxon>
        <taxon>Ramazzottius</taxon>
    </lineage>
</organism>
<keyword evidence="2" id="KW-1185">Reference proteome</keyword>
<sequence length="73" mass="8451">MSNFLTEEVQRRSMLNGLGSVQVFLGATNSTRTVPYQRYAFLEHRKRILVLRHLDRSPFATDRLTCFLLSFGS</sequence>
<gene>
    <name evidence="1" type="primary">RvY_17178</name>
    <name evidence="1" type="synonym">RvY_17178.2</name>
    <name evidence="1" type="ORF">RvY_17178-2</name>
</gene>
<evidence type="ECO:0000313" key="2">
    <source>
        <dbReference type="Proteomes" id="UP000186922"/>
    </source>
</evidence>
<dbReference type="AlphaFoldDB" id="A0A1D1W184"/>
<proteinExistence type="predicted"/>
<comment type="caution">
    <text evidence="1">The sequence shown here is derived from an EMBL/GenBank/DDBJ whole genome shotgun (WGS) entry which is preliminary data.</text>
</comment>
<dbReference type="EMBL" id="BDGG01000015">
    <property type="protein sequence ID" value="GAV07335.1"/>
    <property type="molecule type" value="Genomic_DNA"/>
</dbReference>
<evidence type="ECO:0000313" key="1">
    <source>
        <dbReference type="EMBL" id="GAV07335.1"/>
    </source>
</evidence>
<dbReference type="Proteomes" id="UP000186922">
    <property type="component" value="Unassembled WGS sequence"/>
</dbReference>
<reference evidence="1 2" key="1">
    <citation type="journal article" date="2016" name="Nat. Commun.">
        <title>Extremotolerant tardigrade genome and improved radiotolerance of human cultured cells by tardigrade-unique protein.</title>
        <authorList>
            <person name="Hashimoto T."/>
            <person name="Horikawa D.D."/>
            <person name="Saito Y."/>
            <person name="Kuwahara H."/>
            <person name="Kozuka-Hata H."/>
            <person name="Shin-I T."/>
            <person name="Minakuchi Y."/>
            <person name="Ohishi K."/>
            <person name="Motoyama A."/>
            <person name="Aizu T."/>
            <person name="Enomoto A."/>
            <person name="Kondo K."/>
            <person name="Tanaka S."/>
            <person name="Hara Y."/>
            <person name="Koshikawa S."/>
            <person name="Sagara H."/>
            <person name="Miura T."/>
            <person name="Yokobori S."/>
            <person name="Miyagawa K."/>
            <person name="Suzuki Y."/>
            <person name="Kubo T."/>
            <person name="Oyama M."/>
            <person name="Kohara Y."/>
            <person name="Fujiyama A."/>
            <person name="Arakawa K."/>
            <person name="Katayama T."/>
            <person name="Toyoda A."/>
            <person name="Kunieda T."/>
        </authorList>
    </citation>
    <scope>NUCLEOTIDE SEQUENCE [LARGE SCALE GENOMIC DNA]</scope>
    <source>
        <strain evidence="1 2">YOKOZUNA-1</strain>
    </source>
</reference>
<accession>A0A1D1W184</accession>
<name>A0A1D1W184_RAMVA</name>